<dbReference type="AlphaFoldDB" id="A0A059ZPA7"/>
<dbReference type="GO" id="GO:0055085">
    <property type="term" value="P:transmembrane transport"/>
    <property type="evidence" value="ECO:0007669"/>
    <property type="project" value="InterPro"/>
</dbReference>
<evidence type="ECO:0000256" key="6">
    <source>
        <dbReference type="RuleBase" id="RU003943"/>
    </source>
</evidence>
<dbReference type="EMBL" id="CP005986">
    <property type="protein sequence ID" value="AIA54744.1"/>
    <property type="molecule type" value="Genomic_DNA"/>
</dbReference>
<comment type="similarity">
    <text evidence="2 6">Belongs to the ABC-3 integral membrane protein family.</text>
</comment>
<reference evidence="8 9" key="1">
    <citation type="journal article" date="2009" name="J. Bacteriol.">
        <title>Draft genome sequence of the extremely acidophilic bacterium Acidithiobacillus caldus ATCC 51756 reveals metabolic versatility in the genus Acidithiobacillus.</title>
        <authorList>
            <person name="Valdes J."/>
            <person name="Quatrini R."/>
            <person name="Hallberg K."/>
            <person name="Dopson M."/>
            <person name="Valenzuela P.D."/>
            <person name="Holmes D.S."/>
        </authorList>
    </citation>
    <scope>NUCLEOTIDE SEQUENCE [LARGE SCALE GENOMIC DNA]</scope>
    <source>
        <strain evidence="9">ATCC 51756 / DSM 8584 / KU</strain>
    </source>
</reference>
<feature type="transmembrane region" description="Helical" evidence="7">
    <location>
        <begin position="146"/>
        <end position="166"/>
    </location>
</feature>
<proteinExistence type="inferred from homology"/>
<gene>
    <name evidence="8" type="ORF">Acaty_c0867</name>
</gene>
<evidence type="ECO:0000256" key="5">
    <source>
        <dbReference type="ARBA" id="ARBA00023136"/>
    </source>
</evidence>
<keyword evidence="6" id="KW-0813">Transport</keyword>
<dbReference type="SUPFAM" id="SSF81345">
    <property type="entry name" value="ABC transporter involved in vitamin B12 uptake, BtuC"/>
    <property type="match status" value="1"/>
</dbReference>
<organism evidence="8 9">
    <name type="scientific">Acidithiobacillus caldus (strain ATCC 51756 / DSM 8584 / KU)</name>
    <dbReference type="NCBI Taxonomy" id="637389"/>
    <lineage>
        <taxon>Bacteria</taxon>
        <taxon>Pseudomonadati</taxon>
        <taxon>Pseudomonadota</taxon>
        <taxon>Acidithiobacillia</taxon>
        <taxon>Acidithiobacillales</taxon>
        <taxon>Acidithiobacillaceae</taxon>
        <taxon>Acidithiobacillus</taxon>
    </lineage>
</organism>
<protein>
    <submittedName>
        <fullName evidence="8">Zinc ABC transporter, inner membrane permease protein ZnuB</fullName>
    </submittedName>
</protein>
<dbReference type="HOGENOM" id="CLU_028808_1_0_6"/>
<feature type="transmembrane region" description="Helical" evidence="7">
    <location>
        <begin position="226"/>
        <end position="249"/>
    </location>
</feature>
<evidence type="ECO:0000256" key="1">
    <source>
        <dbReference type="ARBA" id="ARBA00004141"/>
    </source>
</evidence>
<feature type="transmembrane region" description="Helical" evidence="7">
    <location>
        <begin position="61"/>
        <end position="85"/>
    </location>
</feature>
<dbReference type="InterPro" id="IPR001626">
    <property type="entry name" value="ABC_TroCD"/>
</dbReference>
<feature type="transmembrane region" description="Helical" evidence="7">
    <location>
        <begin position="21"/>
        <end position="41"/>
    </location>
</feature>
<dbReference type="eggNOG" id="COG1108">
    <property type="taxonomic scope" value="Bacteria"/>
</dbReference>
<dbReference type="PANTHER" id="PTHR30477:SF13">
    <property type="entry name" value="IRON TRANSPORT SYSTEM MEMBRANE PROTEIN HI_0360-RELATED"/>
    <property type="match status" value="1"/>
</dbReference>
<dbReference type="RefSeq" id="WP_004871166.1">
    <property type="nucleotide sequence ID" value="NZ_CP005986.1"/>
</dbReference>
<evidence type="ECO:0000313" key="9">
    <source>
        <dbReference type="Proteomes" id="UP000005522"/>
    </source>
</evidence>
<dbReference type="InterPro" id="IPR037294">
    <property type="entry name" value="ABC_BtuC-like"/>
</dbReference>
<feature type="transmembrane region" description="Helical" evidence="7">
    <location>
        <begin position="261"/>
        <end position="282"/>
    </location>
</feature>
<dbReference type="GO" id="GO:0010043">
    <property type="term" value="P:response to zinc ion"/>
    <property type="evidence" value="ECO:0007669"/>
    <property type="project" value="TreeGrafter"/>
</dbReference>
<name>A0A059ZPA7_ACICK</name>
<keyword evidence="5 7" id="KW-0472">Membrane</keyword>
<evidence type="ECO:0000256" key="7">
    <source>
        <dbReference type="SAM" id="Phobius"/>
    </source>
</evidence>
<accession>A0A059ZPA7</accession>
<dbReference type="Gene3D" id="1.10.3470.10">
    <property type="entry name" value="ABC transporter involved in vitamin B12 uptake, BtuC"/>
    <property type="match status" value="1"/>
</dbReference>
<dbReference type="Proteomes" id="UP000005522">
    <property type="component" value="Chromosome"/>
</dbReference>
<dbReference type="KEGG" id="acz:Acaty_c0867"/>
<dbReference type="Pfam" id="PF00950">
    <property type="entry name" value="ABC-3"/>
    <property type="match status" value="1"/>
</dbReference>
<evidence type="ECO:0000256" key="2">
    <source>
        <dbReference type="ARBA" id="ARBA00008034"/>
    </source>
</evidence>
<feature type="transmembrane region" description="Helical" evidence="7">
    <location>
        <begin position="97"/>
        <end position="117"/>
    </location>
</feature>
<dbReference type="PANTHER" id="PTHR30477">
    <property type="entry name" value="ABC-TRANSPORTER METAL-BINDING PROTEIN"/>
    <property type="match status" value="1"/>
</dbReference>
<evidence type="ECO:0000313" key="8">
    <source>
        <dbReference type="EMBL" id="AIA54744.1"/>
    </source>
</evidence>
<dbReference type="GO" id="GO:0043190">
    <property type="term" value="C:ATP-binding cassette (ABC) transporter complex"/>
    <property type="evidence" value="ECO:0007669"/>
    <property type="project" value="InterPro"/>
</dbReference>
<sequence>MSAALTVDWGALFANSAVRTALLMGISAALINASLGVFTLLRGHAFAGHALGDISSAGGAASFLLGISALWGFLGMAWLAALAMGWLGLREARERDLATGIVLGAGLGLTALFLYLAMTTTSASGSTVTVLFGSLFAVSPGLVPPVLLLTLGTLSAITLGFRPLLLIAADADLARAQGIPVAILEILYLLLLGLAAAISAMTIGAILATALLLGPAGAALQLATRPVWAFVWAAGLATLAVVLGIFLSWQSYYWFSGASWPVSFFIVLLTLLEYLGASLWAAQRGRKIWAAAMPPPSGCAKDC</sequence>
<keyword evidence="3 6" id="KW-0812">Transmembrane</keyword>
<evidence type="ECO:0000256" key="3">
    <source>
        <dbReference type="ARBA" id="ARBA00022692"/>
    </source>
</evidence>
<keyword evidence="4 7" id="KW-1133">Transmembrane helix</keyword>
<comment type="subcellular location">
    <subcellularLocation>
        <location evidence="6">Cell membrane</location>
        <topology evidence="6">Multi-pass membrane protein</topology>
    </subcellularLocation>
    <subcellularLocation>
        <location evidence="1">Membrane</location>
        <topology evidence="1">Multi-pass membrane protein</topology>
    </subcellularLocation>
</comment>
<feature type="transmembrane region" description="Helical" evidence="7">
    <location>
        <begin position="186"/>
        <end position="214"/>
    </location>
</feature>
<evidence type="ECO:0000256" key="4">
    <source>
        <dbReference type="ARBA" id="ARBA00022989"/>
    </source>
</evidence>